<protein>
    <submittedName>
        <fullName evidence="2">GIY-YIG nuclease family protein</fullName>
    </submittedName>
</protein>
<name>A0AAD3WZB8_PHODD</name>
<dbReference type="RefSeq" id="WP_151182171.1">
    <property type="nucleotide sequence ID" value="NZ_VZUQ01000004.1"/>
</dbReference>
<reference evidence="2 3" key="1">
    <citation type="submission" date="2019-09" db="EMBL/GenBank/DDBJ databases">
        <title>Photobacterium damselae subsp. damselae CDC-2227-81, a human clinical isolate.</title>
        <authorList>
            <person name="Osorio C.R."/>
        </authorList>
    </citation>
    <scope>NUCLEOTIDE SEQUENCE [LARGE SCALE GENOMIC DNA]</scope>
    <source>
        <strain evidence="2 3">CDC-2227-81</strain>
    </source>
</reference>
<dbReference type="EMBL" id="VZUQ01000004">
    <property type="protein sequence ID" value="KAB1189303.1"/>
    <property type="molecule type" value="Genomic_DNA"/>
</dbReference>
<evidence type="ECO:0000313" key="3">
    <source>
        <dbReference type="Proteomes" id="UP000480943"/>
    </source>
</evidence>
<dbReference type="Proteomes" id="UP000480943">
    <property type="component" value="Unassembled WGS sequence"/>
</dbReference>
<dbReference type="AlphaFoldDB" id="A0AAD3WZB8"/>
<sequence>HFRHDGETCNESLNEIPQIPAWHHFHLNYPVKVINALKDGYQADSKSPNVFQHWKSGLQHFPHTTKAELFKHDDWTENLLFTDTARIILGSLPLLQFSQWMRNTLQIRIQTLRDAIKQGDQHQAWLEIEAQRQESILKASLYLFEYQLEDNSVIHKVGRTSRSTEQRLKETIFDLEKATGRTVVKSAVLREVVNSGHVEKYVFHRYSNQLANIGSHTEYLVLDSKSLKRLKAEFTKLSNNLESFNKDERFIVSGRWRYEEKRLVASKRGIELTQRENGKFGRPKGSTVSIDDFLMKHSDIVTSLERGLSINQTAEITGKGRSTVKRVKAAMK</sequence>
<dbReference type="Pfam" id="PF10544">
    <property type="entry name" value="T5orf172"/>
    <property type="match status" value="1"/>
</dbReference>
<accession>A0AAD3WZB8</accession>
<evidence type="ECO:0000313" key="2">
    <source>
        <dbReference type="EMBL" id="KAB1189303.1"/>
    </source>
</evidence>
<feature type="domain" description="Bacteriophage T5 Orf172 DNA-binding" evidence="1">
    <location>
        <begin position="141"/>
        <end position="230"/>
    </location>
</feature>
<dbReference type="InterPro" id="IPR018306">
    <property type="entry name" value="Phage_T5_Orf172_DNA-bd"/>
</dbReference>
<proteinExistence type="predicted"/>
<comment type="caution">
    <text evidence="2">The sequence shown here is derived from an EMBL/GenBank/DDBJ whole genome shotgun (WGS) entry which is preliminary data.</text>
</comment>
<gene>
    <name evidence="2" type="ORF">F6450_00065</name>
</gene>
<evidence type="ECO:0000259" key="1">
    <source>
        <dbReference type="Pfam" id="PF10544"/>
    </source>
</evidence>
<feature type="non-terminal residue" evidence="2">
    <location>
        <position position="1"/>
    </location>
</feature>
<organism evidence="2 3">
    <name type="scientific">Photobacterium damselae subsp. damselae</name>
    <name type="common">Listonella damsela</name>
    <dbReference type="NCBI Taxonomy" id="85581"/>
    <lineage>
        <taxon>Bacteria</taxon>
        <taxon>Pseudomonadati</taxon>
        <taxon>Pseudomonadota</taxon>
        <taxon>Gammaproteobacteria</taxon>
        <taxon>Vibrionales</taxon>
        <taxon>Vibrionaceae</taxon>
        <taxon>Photobacterium</taxon>
    </lineage>
</organism>